<dbReference type="OrthoDB" id="886805at2"/>
<keyword evidence="3" id="KW-1185">Reference proteome</keyword>
<dbReference type="RefSeq" id="WP_116542123.1">
    <property type="nucleotide sequence ID" value="NZ_QEKI01000002.1"/>
</dbReference>
<evidence type="ECO:0000256" key="1">
    <source>
        <dbReference type="SAM" id="SignalP"/>
    </source>
</evidence>
<dbReference type="Proteomes" id="UP000245466">
    <property type="component" value="Unassembled WGS sequence"/>
</dbReference>
<dbReference type="AlphaFoldDB" id="A0A2U1B336"/>
<organism evidence="2 3">
    <name type="scientific">Pontibacter virosus</name>
    <dbReference type="NCBI Taxonomy" id="1765052"/>
    <lineage>
        <taxon>Bacteria</taxon>
        <taxon>Pseudomonadati</taxon>
        <taxon>Bacteroidota</taxon>
        <taxon>Cytophagia</taxon>
        <taxon>Cytophagales</taxon>
        <taxon>Hymenobacteraceae</taxon>
        <taxon>Pontibacter</taxon>
    </lineage>
</organism>
<accession>A0A2U1B336</accession>
<name>A0A2U1B336_9BACT</name>
<protein>
    <submittedName>
        <fullName evidence="2">Uncharacterized protein</fullName>
    </submittedName>
</protein>
<sequence length="210" mass="24879">MKKLSVAALMLLMLVSTLGVQAQTKSKLEQDLEDFRNWMNRRVNQGDSITRAEWPTVKQEFRARTQSLDRSSSQMNEASKQEYGELKNQYQEWEAEKEERYGQPLSRETAATWERRLVGTNKIGQLKASQLRGTFVRFMENVRAQRTDWSLRDWDYAEHVYLQLNDRKQQVLSQMSNSDKMKVAALQVEFNTLRKSRDAKDKYNQMREQR</sequence>
<gene>
    <name evidence="2" type="ORF">C8E01_102266</name>
</gene>
<feature type="signal peptide" evidence="1">
    <location>
        <begin position="1"/>
        <end position="22"/>
    </location>
</feature>
<evidence type="ECO:0000313" key="2">
    <source>
        <dbReference type="EMBL" id="PVY43089.1"/>
    </source>
</evidence>
<dbReference type="EMBL" id="QEKI01000002">
    <property type="protein sequence ID" value="PVY43089.1"/>
    <property type="molecule type" value="Genomic_DNA"/>
</dbReference>
<feature type="chain" id="PRO_5015607769" evidence="1">
    <location>
        <begin position="23"/>
        <end position="210"/>
    </location>
</feature>
<evidence type="ECO:0000313" key="3">
    <source>
        <dbReference type="Proteomes" id="UP000245466"/>
    </source>
</evidence>
<proteinExistence type="predicted"/>
<reference evidence="2 3" key="1">
    <citation type="submission" date="2018-04" db="EMBL/GenBank/DDBJ databases">
        <title>Genomic Encyclopedia of Type Strains, Phase IV (KMG-IV): sequencing the most valuable type-strain genomes for metagenomic binning, comparative biology and taxonomic classification.</title>
        <authorList>
            <person name="Goeker M."/>
        </authorList>
    </citation>
    <scope>NUCLEOTIDE SEQUENCE [LARGE SCALE GENOMIC DNA]</scope>
    <source>
        <strain evidence="2 3">DSM 100231</strain>
    </source>
</reference>
<comment type="caution">
    <text evidence="2">The sequence shown here is derived from an EMBL/GenBank/DDBJ whole genome shotgun (WGS) entry which is preliminary data.</text>
</comment>
<keyword evidence="1" id="KW-0732">Signal</keyword>